<dbReference type="InterPro" id="IPR001466">
    <property type="entry name" value="Beta-lactam-related"/>
</dbReference>
<dbReference type="SUPFAM" id="SSF56601">
    <property type="entry name" value="beta-lactamase/transpeptidase-like"/>
    <property type="match status" value="1"/>
</dbReference>
<dbReference type="Pfam" id="PF00144">
    <property type="entry name" value="Beta-lactamase"/>
    <property type="match status" value="1"/>
</dbReference>
<name>A0ABR2Y551_9PEZI</name>
<evidence type="ECO:0000256" key="1">
    <source>
        <dbReference type="ARBA" id="ARBA00038215"/>
    </source>
</evidence>
<proteinExistence type="inferred from homology"/>
<organism evidence="3 4">
    <name type="scientific">Seiridium cardinale</name>
    <dbReference type="NCBI Taxonomy" id="138064"/>
    <lineage>
        <taxon>Eukaryota</taxon>
        <taxon>Fungi</taxon>
        <taxon>Dikarya</taxon>
        <taxon>Ascomycota</taxon>
        <taxon>Pezizomycotina</taxon>
        <taxon>Sordariomycetes</taxon>
        <taxon>Xylariomycetidae</taxon>
        <taxon>Amphisphaeriales</taxon>
        <taxon>Sporocadaceae</taxon>
        <taxon>Seiridium</taxon>
    </lineage>
</organism>
<accession>A0ABR2Y551</accession>
<dbReference type="PANTHER" id="PTHR46825">
    <property type="entry name" value="D-ALANYL-D-ALANINE-CARBOXYPEPTIDASE/ENDOPEPTIDASE AMPH"/>
    <property type="match status" value="1"/>
</dbReference>
<evidence type="ECO:0000259" key="2">
    <source>
        <dbReference type="Pfam" id="PF00144"/>
    </source>
</evidence>
<protein>
    <submittedName>
        <fullName evidence="3">Beta-lactamase/transpeptidase-like protein</fullName>
    </submittedName>
</protein>
<evidence type="ECO:0000313" key="3">
    <source>
        <dbReference type="EMBL" id="KAK9781074.1"/>
    </source>
</evidence>
<dbReference type="InterPro" id="IPR050491">
    <property type="entry name" value="AmpC-like"/>
</dbReference>
<evidence type="ECO:0000313" key="4">
    <source>
        <dbReference type="Proteomes" id="UP001465668"/>
    </source>
</evidence>
<dbReference type="EMBL" id="JARVKM010000004">
    <property type="protein sequence ID" value="KAK9781074.1"/>
    <property type="molecule type" value="Genomic_DNA"/>
</dbReference>
<sequence length="482" mass="54114">MNMRPADDDTAYLIGSTMKAMIASCCGILVSEGKLSWNDKLSQHLPFHTIPDPVVGERATIHDALSHTTGLAQLDLSWYGASGKNLVEPQDLLHVVANLPIAAQFRKEWSYCNYLYVIMARIISKVSGGKDWSSYLNQHLLEPLGMHRSKLSRDAFNDGNVATPHYVKDDRSPGVLQWPDLSADTLMGPAGCLWSTVPDMLRWMRAVLSSIDPNNEAQIDDSPLREMSTITAHHAELTHQGLFENTYGYGWSRLSMPSPMYGFMSTNGMNEKAIPGRGSSRRLMLYHGGQVTGYLTTLCLFPETQSAIIVLSNAQALGDASDWTARAIMQELFQLHPPLDLIGLAEAKAKQALNIYSGLMNDYNLNKGHGEPQGELHDKLGKYSNDGLKLYLNICATERRDKIGEFLLNGMETQRHYLEHFRDSTFGFPPDCREEQERRCMVDYVVYEQLLLTFKEDGSGKYDRLEWVMQPGLPAIIFKREA</sequence>
<reference evidence="3 4" key="1">
    <citation type="submission" date="2024-02" db="EMBL/GenBank/DDBJ databases">
        <title>First draft genome assembly of two strains of Seiridium cardinale.</title>
        <authorList>
            <person name="Emiliani G."/>
            <person name="Scali E."/>
        </authorList>
    </citation>
    <scope>NUCLEOTIDE SEQUENCE [LARGE SCALE GENOMIC DNA]</scope>
    <source>
        <strain evidence="3 4">BM-138-000479</strain>
    </source>
</reference>
<comment type="similarity">
    <text evidence="1">Belongs to the peptidase S12 family.</text>
</comment>
<feature type="domain" description="Beta-lactamase-related" evidence="2">
    <location>
        <begin position="4"/>
        <end position="326"/>
    </location>
</feature>
<dbReference type="PANTHER" id="PTHR46825:SF14">
    <property type="entry name" value="BETA-LACTAMASE-RELATED DOMAIN-CONTAINING PROTEIN"/>
    <property type="match status" value="1"/>
</dbReference>
<comment type="caution">
    <text evidence="3">The sequence shown here is derived from an EMBL/GenBank/DDBJ whole genome shotgun (WGS) entry which is preliminary data.</text>
</comment>
<dbReference type="InterPro" id="IPR012338">
    <property type="entry name" value="Beta-lactam/transpept-like"/>
</dbReference>
<dbReference type="Proteomes" id="UP001465668">
    <property type="component" value="Unassembled WGS sequence"/>
</dbReference>
<dbReference type="Gene3D" id="3.40.710.10">
    <property type="entry name" value="DD-peptidase/beta-lactamase superfamily"/>
    <property type="match status" value="1"/>
</dbReference>
<keyword evidence="4" id="KW-1185">Reference proteome</keyword>
<gene>
    <name evidence="3" type="ORF">SCAR479_04895</name>
</gene>